<comment type="caution">
    <text evidence="1">The sequence shown here is derived from an EMBL/GenBank/DDBJ whole genome shotgun (WGS) entry which is preliminary data.</text>
</comment>
<dbReference type="Proteomes" id="UP000784294">
    <property type="component" value="Unassembled WGS sequence"/>
</dbReference>
<accession>A0A448WYK3</accession>
<organism evidence="1 2">
    <name type="scientific">Protopolystoma xenopodis</name>
    <dbReference type="NCBI Taxonomy" id="117903"/>
    <lineage>
        <taxon>Eukaryota</taxon>
        <taxon>Metazoa</taxon>
        <taxon>Spiralia</taxon>
        <taxon>Lophotrochozoa</taxon>
        <taxon>Platyhelminthes</taxon>
        <taxon>Monogenea</taxon>
        <taxon>Polyopisthocotylea</taxon>
        <taxon>Polystomatidea</taxon>
        <taxon>Polystomatidae</taxon>
        <taxon>Protopolystoma</taxon>
    </lineage>
</organism>
<evidence type="ECO:0000313" key="1">
    <source>
        <dbReference type="EMBL" id="VEL23406.1"/>
    </source>
</evidence>
<evidence type="ECO:0000313" key="2">
    <source>
        <dbReference type="Proteomes" id="UP000784294"/>
    </source>
</evidence>
<keyword evidence="2" id="KW-1185">Reference proteome</keyword>
<name>A0A448WYK3_9PLAT</name>
<reference evidence="1" key="1">
    <citation type="submission" date="2018-11" db="EMBL/GenBank/DDBJ databases">
        <authorList>
            <consortium name="Pathogen Informatics"/>
        </authorList>
    </citation>
    <scope>NUCLEOTIDE SEQUENCE</scope>
</reference>
<sequence length="71" mass="8031">MQRMRHYPAEEAIGFWFDGQPLLCTPRPTGADANLELMLKALGFEDFFTQPTFSNKLNGSASLHIHCINSF</sequence>
<gene>
    <name evidence="1" type="ORF">PXEA_LOCUS16846</name>
</gene>
<proteinExistence type="predicted"/>
<dbReference type="AlphaFoldDB" id="A0A448WYK3"/>
<protein>
    <submittedName>
        <fullName evidence="1">Uncharacterized protein</fullName>
    </submittedName>
</protein>
<dbReference type="EMBL" id="CAAALY010061714">
    <property type="protein sequence ID" value="VEL23406.1"/>
    <property type="molecule type" value="Genomic_DNA"/>
</dbReference>